<protein>
    <submittedName>
        <fullName evidence="1">Unnamed protein product</fullName>
    </submittedName>
</protein>
<dbReference type="InterPro" id="IPR043502">
    <property type="entry name" value="DNA/RNA_pol_sf"/>
</dbReference>
<dbReference type="Gene3D" id="3.30.70.270">
    <property type="match status" value="1"/>
</dbReference>
<proteinExistence type="predicted"/>
<dbReference type="Gene3D" id="3.10.10.10">
    <property type="entry name" value="HIV Type 1 Reverse Transcriptase, subunit A, domain 1"/>
    <property type="match status" value="1"/>
</dbReference>
<dbReference type="PANTHER" id="PTHR24559">
    <property type="entry name" value="TRANSPOSON TY3-I GAG-POL POLYPROTEIN"/>
    <property type="match status" value="1"/>
</dbReference>
<name>A0A9W7CRT3_9STRA</name>
<comment type="caution">
    <text evidence="1">The sequence shown here is derived from an EMBL/GenBank/DDBJ whole genome shotgun (WGS) entry which is preliminary data.</text>
</comment>
<keyword evidence="2" id="KW-1185">Reference proteome</keyword>
<reference evidence="1" key="1">
    <citation type="submission" date="2023-04" db="EMBL/GenBank/DDBJ databases">
        <title>Phytophthora fragariaefolia NBRC 109709.</title>
        <authorList>
            <person name="Ichikawa N."/>
            <person name="Sato H."/>
            <person name="Tonouchi N."/>
        </authorList>
    </citation>
    <scope>NUCLEOTIDE SEQUENCE</scope>
    <source>
        <strain evidence="1">NBRC 109709</strain>
    </source>
</reference>
<organism evidence="1 2">
    <name type="scientific">Phytophthora fragariaefolia</name>
    <dbReference type="NCBI Taxonomy" id="1490495"/>
    <lineage>
        <taxon>Eukaryota</taxon>
        <taxon>Sar</taxon>
        <taxon>Stramenopiles</taxon>
        <taxon>Oomycota</taxon>
        <taxon>Peronosporomycetes</taxon>
        <taxon>Peronosporales</taxon>
        <taxon>Peronosporaceae</taxon>
        <taxon>Phytophthora</taxon>
    </lineage>
</organism>
<evidence type="ECO:0000313" key="2">
    <source>
        <dbReference type="Proteomes" id="UP001165121"/>
    </source>
</evidence>
<dbReference type="Proteomes" id="UP001165121">
    <property type="component" value="Unassembled WGS sequence"/>
</dbReference>
<gene>
    <name evidence="1" type="ORF">Pfra01_001142900</name>
</gene>
<accession>A0A9W7CRT3</accession>
<dbReference type="OrthoDB" id="121519at2759"/>
<dbReference type="AlphaFoldDB" id="A0A9W7CRT3"/>
<dbReference type="PANTHER" id="PTHR24559:SF444">
    <property type="entry name" value="REVERSE TRANSCRIPTASE DOMAIN-CONTAINING PROTEIN"/>
    <property type="match status" value="1"/>
</dbReference>
<dbReference type="SUPFAM" id="SSF56672">
    <property type="entry name" value="DNA/RNA polymerases"/>
    <property type="match status" value="1"/>
</dbReference>
<dbReference type="InterPro" id="IPR053134">
    <property type="entry name" value="RNA-dir_DNA_polymerase"/>
</dbReference>
<sequence>MTEKESGEEKQEVIDIASYRSHPAFPVLLKHEAMSQQKLPSSLPPREHGEHEIEVDAYEAIFRRQLRLSLCEEKVIMDWVAEMRAAGLSRPSTSPPGVPTFCAKKNVGWRIVHDFRALNPHTIRRTLPMPRKDAITDKMQGGYWFSCTDFLIG</sequence>
<dbReference type="InterPro" id="IPR043128">
    <property type="entry name" value="Rev_trsase/Diguanyl_cyclase"/>
</dbReference>
<dbReference type="EMBL" id="BSXT01001126">
    <property type="protein sequence ID" value="GMF38979.1"/>
    <property type="molecule type" value="Genomic_DNA"/>
</dbReference>
<evidence type="ECO:0000313" key="1">
    <source>
        <dbReference type="EMBL" id="GMF38979.1"/>
    </source>
</evidence>